<dbReference type="KEGG" id="ssub:CP968_16345"/>
<dbReference type="SUPFAM" id="SSF103473">
    <property type="entry name" value="MFS general substrate transporter"/>
    <property type="match status" value="1"/>
</dbReference>
<feature type="transmembrane region" description="Helical" evidence="5">
    <location>
        <begin position="196"/>
        <end position="215"/>
    </location>
</feature>
<dbReference type="InterPro" id="IPR036259">
    <property type="entry name" value="MFS_trans_sf"/>
</dbReference>
<feature type="transmembrane region" description="Helical" evidence="5">
    <location>
        <begin position="349"/>
        <end position="368"/>
    </location>
</feature>
<evidence type="ECO:0000313" key="8">
    <source>
        <dbReference type="EMBL" id="QEU79692.1"/>
    </source>
</evidence>
<dbReference type="Pfam" id="PF07690">
    <property type="entry name" value="MFS_1"/>
    <property type="match status" value="1"/>
</dbReference>
<gene>
    <name evidence="8" type="ORF">CP968_16345</name>
    <name evidence="7" type="ORF">GCM10010371_64860</name>
</gene>
<evidence type="ECO:0000256" key="4">
    <source>
        <dbReference type="ARBA" id="ARBA00023136"/>
    </source>
</evidence>
<feature type="transmembrane region" description="Helical" evidence="5">
    <location>
        <begin position="324"/>
        <end position="343"/>
    </location>
</feature>
<evidence type="ECO:0000256" key="1">
    <source>
        <dbReference type="ARBA" id="ARBA00004651"/>
    </source>
</evidence>
<dbReference type="AlphaFoldDB" id="A0A5P2UKD7"/>
<dbReference type="PROSITE" id="PS50850">
    <property type="entry name" value="MFS"/>
    <property type="match status" value="1"/>
</dbReference>
<reference evidence="8 9" key="2">
    <citation type="submission" date="2017-09" db="EMBL/GenBank/DDBJ databases">
        <authorList>
            <person name="Lee N."/>
            <person name="Cho B.-K."/>
        </authorList>
    </citation>
    <scope>NUCLEOTIDE SEQUENCE [LARGE SCALE GENOMIC DNA]</scope>
    <source>
        <strain evidence="8 9">ATCC 27467</strain>
    </source>
</reference>
<accession>A0A5P2UKD7</accession>
<feature type="transmembrane region" description="Helical" evidence="5">
    <location>
        <begin position="380"/>
        <end position="399"/>
    </location>
</feature>
<evidence type="ECO:0000259" key="6">
    <source>
        <dbReference type="PROSITE" id="PS50850"/>
    </source>
</evidence>
<feature type="transmembrane region" description="Helical" evidence="5">
    <location>
        <begin position="164"/>
        <end position="184"/>
    </location>
</feature>
<dbReference type="RefSeq" id="WP_150518704.1">
    <property type="nucleotide sequence ID" value="NZ_BMVX01000040.1"/>
</dbReference>
<protein>
    <submittedName>
        <fullName evidence="8">MFS transporter</fullName>
    </submittedName>
</protein>
<feature type="transmembrane region" description="Helical" evidence="5">
    <location>
        <begin position="129"/>
        <end position="152"/>
    </location>
</feature>
<evidence type="ECO:0000256" key="2">
    <source>
        <dbReference type="ARBA" id="ARBA00022692"/>
    </source>
</evidence>
<feature type="transmembrane region" description="Helical" evidence="5">
    <location>
        <begin position="291"/>
        <end position="312"/>
    </location>
</feature>
<reference evidence="7" key="3">
    <citation type="submission" date="2020-09" db="EMBL/GenBank/DDBJ databases">
        <authorList>
            <person name="Sun Q."/>
            <person name="Ohkuma M."/>
        </authorList>
    </citation>
    <scope>NUCLEOTIDE SEQUENCE</scope>
    <source>
        <strain evidence="7">JCM 4834</strain>
    </source>
</reference>
<feature type="transmembrane region" description="Helical" evidence="5">
    <location>
        <begin position="74"/>
        <end position="94"/>
    </location>
</feature>
<dbReference type="Proteomes" id="UP000634660">
    <property type="component" value="Unassembled WGS sequence"/>
</dbReference>
<comment type="subcellular location">
    <subcellularLocation>
        <location evidence="1">Cell membrane</location>
        <topology evidence="1">Multi-pass membrane protein</topology>
    </subcellularLocation>
</comment>
<feature type="transmembrane region" description="Helical" evidence="5">
    <location>
        <begin position="258"/>
        <end position="279"/>
    </location>
</feature>
<name>A0A5P2UKD7_9ACTN</name>
<proteinExistence type="predicted"/>
<keyword evidence="9" id="KW-1185">Reference proteome</keyword>
<sequence length="447" mass="46526">MATATPQGPASAPDVEYRKHPGARMLHGPHKTIGGVEAWVVWGLCTVFVIWLFAIQTGYAVVSPEIQKTAALSVAQIGLAGSIYTWAFALCQFFSGALLDRFGSRPLLAIAVAFVTAGAFLYAQTTSMATLIAAQIVLAIGSSFGFVGAGYIGGQWFPAARYGLMFGLVQSLASLGSAFGQPAISWQLTMVSWQQLLNGFGAAGVVLIVLFALMVRNPSPGPEQLARTTPTTGTPAARRPLLSGIFHDLGSCFRNRNVVLSSLLAGVSFGSMLAMGVLWGPRVMEARGADASLAAVLSAMSWLGLAFGAPLFNVLSDHWNNRRVPAVVGVLLQAVAISLLIYLPKETNSVSVVTMFAVGLFAGAHMLGFTVAGESVPGSLVGSSAAIVNGVCFIIGGILQAVPGRILPDAPDLADYGHALLMMPILLVLGAVAGLFIKDTGRAHGRA</sequence>
<keyword evidence="2 5" id="KW-0812">Transmembrane</keyword>
<organism evidence="8 9">
    <name type="scientific">Streptomyces subrutilus</name>
    <dbReference type="NCBI Taxonomy" id="36818"/>
    <lineage>
        <taxon>Bacteria</taxon>
        <taxon>Bacillati</taxon>
        <taxon>Actinomycetota</taxon>
        <taxon>Actinomycetes</taxon>
        <taxon>Kitasatosporales</taxon>
        <taxon>Streptomycetaceae</taxon>
        <taxon>Streptomyces</taxon>
    </lineage>
</organism>
<feature type="domain" description="Major facilitator superfamily (MFS) profile" evidence="6">
    <location>
        <begin position="31"/>
        <end position="442"/>
    </location>
</feature>
<dbReference type="GO" id="GO:0022857">
    <property type="term" value="F:transmembrane transporter activity"/>
    <property type="evidence" value="ECO:0007669"/>
    <property type="project" value="InterPro"/>
</dbReference>
<dbReference type="PANTHER" id="PTHR23501">
    <property type="entry name" value="MAJOR FACILITATOR SUPERFAMILY"/>
    <property type="match status" value="1"/>
</dbReference>
<dbReference type="PANTHER" id="PTHR23501:SF169">
    <property type="entry name" value="SLR0616 PROTEIN"/>
    <property type="match status" value="1"/>
</dbReference>
<dbReference type="GO" id="GO:0005886">
    <property type="term" value="C:plasma membrane"/>
    <property type="evidence" value="ECO:0007669"/>
    <property type="project" value="UniProtKB-SubCell"/>
</dbReference>
<keyword evidence="4 5" id="KW-0472">Membrane</keyword>
<dbReference type="Gene3D" id="1.20.1250.20">
    <property type="entry name" value="MFS general substrate transporter like domains"/>
    <property type="match status" value="2"/>
</dbReference>
<feature type="transmembrane region" description="Helical" evidence="5">
    <location>
        <begin position="106"/>
        <end position="123"/>
    </location>
</feature>
<dbReference type="EMBL" id="CP023701">
    <property type="protein sequence ID" value="QEU79692.1"/>
    <property type="molecule type" value="Genomic_DNA"/>
</dbReference>
<evidence type="ECO:0000256" key="5">
    <source>
        <dbReference type="SAM" id="Phobius"/>
    </source>
</evidence>
<dbReference type="InterPro" id="IPR020846">
    <property type="entry name" value="MFS_dom"/>
</dbReference>
<feature type="transmembrane region" description="Helical" evidence="5">
    <location>
        <begin position="39"/>
        <end position="62"/>
    </location>
</feature>
<evidence type="ECO:0000313" key="9">
    <source>
        <dbReference type="Proteomes" id="UP000326831"/>
    </source>
</evidence>
<evidence type="ECO:0000313" key="7">
    <source>
        <dbReference type="EMBL" id="GGZ95834.1"/>
    </source>
</evidence>
<dbReference type="InterPro" id="IPR011701">
    <property type="entry name" value="MFS"/>
</dbReference>
<feature type="transmembrane region" description="Helical" evidence="5">
    <location>
        <begin position="419"/>
        <end position="437"/>
    </location>
</feature>
<reference evidence="7" key="1">
    <citation type="journal article" date="2014" name="Int. J. Syst. Evol. Microbiol.">
        <title>Complete genome sequence of Corynebacterium casei LMG S-19264T (=DSM 44701T), isolated from a smear-ripened cheese.</title>
        <authorList>
            <consortium name="US DOE Joint Genome Institute (JGI-PGF)"/>
            <person name="Walter F."/>
            <person name="Albersmeier A."/>
            <person name="Kalinowski J."/>
            <person name="Ruckert C."/>
        </authorList>
    </citation>
    <scope>NUCLEOTIDE SEQUENCE</scope>
    <source>
        <strain evidence="7">JCM 4834</strain>
    </source>
</reference>
<evidence type="ECO:0000256" key="3">
    <source>
        <dbReference type="ARBA" id="ARBA00022989"/>
    </source>
</evidence>
<dbReference type="EMBL" id="BMVX01000040">
    <property type="protein sequence ID" value="GGZ95834.1"/>
    <property type="molecule type" value="Genomic_DNA"/>
</dbReference>
<dbReference type="OrthoDB" id="8596007at2"/>
<dbReference type="Proteomes" id="UP000326831">
    <property type="component" value="Chromosome"/>
</dbReference>
<keyword evidence="3 5" id="KW-1133">Transmembrane helix</keyword>